<feature type="domain" description="Lcl C-terminal" evidence="2">
    <location>
        <begin position="48"/>
        <end position="186"/>
    </location>
</feature>
<dbReference type="EMBL" id="JBHRYR010000002">
    <property type="protein sequence ID" value="MFC3852179.1"/>
    <property type="molecule type" value="Genomic_DNA"/>
</dbReference>
<protein>
    <submittedName>
        <fullName evidence="3">DUF1566 domain-containing protein</fullName>
    </submittedName>
</protein>
<evidence type="ECO:0000313" key="4">
    <source>
        <dbReference type="Proteomes" id="UP001595617"/>
    </source>
</evidence>
<organism evidence="3 4">
    <name type="scientific">Saccharospirillum mangrovi</name>
    <dbReference type="NCBI Taxonomy" id="2161747"/>
    <lineage>
        <taxon>Bacteria</taxon>
        <taxon>Pseudomonadati</taxon>
        <taxon>Pseudomonadota</taxon>
        <taxon>Gammaproteobacteria</taxon>
        <taxon>Oceanospirillales</taxon>
        <taxon>Saccharospirillaceae</taxon>
        <taxon>Saccharospirillum</taxon>
    </lineage>
</organism>
<feature type="region of interest" description="Disordered" evidence="1">
    <location>
        <begin position="193"/>
        <end position="229"/>
    </location>
</feature>
<dbReference type="RefSeq" id="WP_380694036.1">
    <property type="nucleotide sequence ID" value="NZ_JBHRYR010000002.1"/>
</dbReference>
<dbReference type="PANTHER" id="PTHR35812">
    <property type="entry name" value="LIPOPROTEIN"/>
    <property type="match status" value="1"/>
</dbReference>
<comment type="caution">
    <text evidence="3">The sequence shown here is derived from an EMBL/GenBank/DDBJ whole genome shotgun (WGS) entry which is preliminary data.</text>
</comment>
<feature type="domain" description="Lcl C-terminal" evidence="2">
    <location>
        <begin position="242"/>
        <end position="383"/>
    </location>
</feature>
<dbReference type="PANTHER" id="PTHR35812:SF1">
    <property type="entry name" value="LIPOPROTEIN"/>
    <property type="match status" value="1"/>
</dbReference>
<evidence type="ECO:0000256" key="1">
    <source>
        <dbReference type="SAM" id="MobiDB-lite"/>
    </source>
</evidence>
<dbReference type="InterPro" id="IPR011460">
    <property type="entry name" value="Lcl_C"/>
</dbReference>
<proteinExistence type="predicted"/>
<dbReference type="Pfam" id="PF07603">
    <property type="entry name" value="Lcl_C"/>
    <property type="match status" value="2"/>
</dbReference>
<evidence type="ECO:0000313" key="3">
    <source>
        <dbReference type="EMBL" id="MFC3852179.1"/>
    </source>
</evidence>
<evidence type="ECO:0000259" key="2">
    <source>
        <dbReference type="Pfam" id="PF07603"/>
    </source>
</evidence>
<feature type="compositionally biased region" description="Low complexity" evidence="1">
    <location>
        <begin position="201"/>
        <end position="224"/>
    </location>
</feature>
<reference evidence="4" key="1">
    <citation type="journal article" date="2019" name="Int. J. Syst. Evol. Microbiol.">
        <title>The Global Catalogue of Microorganisms (GCM) 10K type strain sequencing project: providing services to taxonomists for standard genome sequencing and annotation.</title>
        <authorList>
            <consortium name="The Broad Institute Genomics Platform"/>
            <consortium name="The Broad Institute Genome Sequencing Center for Infectious Disease"/>
            <person name="Wu L."/>
            <person name="Ma J."/>
        </authorList>
    </citation>
    <scope>NUCLEOTIDE SEQUENCE [LARGE SCALE GENOMIC DNA]</scope>
    <source>
        <strain evidence="4">IBRC 10765</strain>
    </source>
</reference>
<gene>
    <name evidence="3" type="ORF">ACFOOG_04960</name>
</gene>
<name>A0ABV7ZUD6_9GAMM</name>
<sequence>MTTRNTVLSHGLSLMVALLLSSGVLADRHRLPAGTLSERYVPLENGSIIYDLVTELEWMRCSVGQTWNTQQQRCLGTPSSMTWAEAQAMRRPTGWQVPNIAELRSLVYCSTNQPVRFDPMENGVSCIGDYSSPTILAQAFPDTIEGHYWSASNADAQGFAGWYVNFSSGTSLSKRIDLPSHVRWVRKGYPVELPDPPPLPARASTPTAPASSTVTPSAQPTTAPRRLSPEERFTVAQEGHIAQDLETGLMWQRCSLGQQWNADAEQCSGDATTLQWDELASINSDLAGFDDWRVPTVTELRALVYCSTGQPARLGMPENFTTCAGNYQRPTIMVGPFVNTEPTWYWSSTPLRNPDYSAWSVSFYSGSVYYAYKHFGYPVRLVRGPFAE</sequence>
<accession>A0ABV7ZUD6</accession>
<keyword evidence="4" id="KW-1185">Reference proteome</keyword>
<dbReference type="Proteomes" id="UP001595617">
    <property type="component" value="Unassembled WGS sequence"/>
</dbReference>